<dbReference type="InterPro" id="IPR010620">
    <property type="entry name" value="SBBP_repeat"/>
</dbReference>
<organism evidence="2">
    <name type="scientific">marine sediment metagenome</name>
    <dbReference type="NCBI Taxonomy" id="412755"/>
    <lineage>
        <taxon>unclassified sequences</taxon>
        <taxon>metagenomes</taxon>
        <taxon>ecological metagenomes</taxon>
    </lineage>
</organism>
<dbReference type="EMBL" id="LAZR01040932">
    <property type="protein sequence ID" value="KKL13261.1"/>
    <property type="molecule type" value="Genomic_DNA"/>
</dbReference>
<proteinExistence type="predicted"/>
<dbReference type="AlphaFoldDB" id="A0A0F9D672"/>
<protein>
    <submittedName>
        <fullName evidence="2">Uncharacterized protein</fullName>
    </submittedName>
</protein>
<feature type="non-terminal residue" evidence="2">
    <location>
        <position position="484"/>
    </location>
</feature>
<sequence length="484" mass="52739">MGGSSDDYGHGIAVDPSTGVYVTGRTRSSGWALGGFDTLHNGNYDIFVARIVDDALAVMGHVTYRDRNAATKDAAYVLVEVWENETLWPDYQIAEGYTDATGRFTFTHDLDGYRIVNKETGTGPFESGTRDIYFKIKTENDATLVKQVTGNTVPYTFTSTTVDDISGPVFSIYLHQASAPETPDHAAVMGIPGLVWEARQWLLDATASIGSWSRSQVHVVYPSLTGPEFVWLYDGIRIPEGYESLASLAHEYGHAVHYAAAEGSRPPGSGPSDHGSATESSPGFALIEGWADFLEGAVGGSSRYEDAVGTAFGYPSPYWLGDDVENVGNGPSNPNGNTGEVVEGAAAAILWDLYDTANDDAVDSRFDRVWTVFLNDDPTSIWNESGGGDFYHYWNARFGQSRAVDEIFIDQGIPVRDDLYDVVYQNDDSGHAAPLTARTAPYTGLICTNEDWYKVTTSGTSNSTSQIRIGFDHDRGQLELFVYD</sequence>
<evidence type="ECO:0000313" key="2">
    <source>
        <dbReference type="EMBL" id="KKL13261.1"/>
    </source>
</evidence>
<dbReference type="Pfam" id="PF06739">
    <property type="entry name" value="SBBP"/>
    <property type="match status" value="1"/>
</dbReference>
<reference evidence="2" key="1">
    <citation type="journal article" date="2015" name="Nature">
        <title>Complex archaea that bridge the gap between prokaryotes and eukaryotes.</title>
        <authorList>
            <person name="Spang A."/>
            <person name="Saw J.H."/>
            <person name="Jorgensen S.L."/>
            <person name="Zaremba-Niedzwiedzka K."/>
            <person name="Martijn J."/>
            <person name="Lind A.E."/>
            <person name="van Eijk R."/>
            <person name="Schleper C."/>
            <person name="Guy L."/>
            <person name="Ettema T.J."/>
        </authorList>
    </citation>
    <scope>NUCLEOTIDE SEQUENCE</scope>
</reference>
<accession>A0A0F9D672</accession>
<feature type="region of interest" description="Disordered" evidence="1">
    <location>
        <begin position="261"/>
        <end position="281"/>
    </location>
</feature>
<comment type="caution">
    <text evidence="2">The sequence shown here is derived from an EMBL/GenBank/DDBJ whole genome shotgun (WGS) entry which is preliminary data.</text>
</comment>
<evidence type="ECO:0000256" key="1">
    <source>
        <dbReference type="SAM" id="MobiDB-lite"/>
    </source>
</evidence>
<name>A0A0F9D672_9ZZZZ</name>
<gene>
    <name evidence="2" type="ORF">LCGC14_2527530</name>
</gene>